<dbReference type="EMBL" id="JAQHRD010000001">
    <property type="protein sequence ID" value="KAJ6445724.1"/>
    <property type="molecule type" value="Genomic_DNA"/>
</dbReference>
<name>A0AB34G2U8_9HYPO</name>
<evidence type="ECO:0000313" key="2">
    <source>
        <dbReference type="EMBL" id="KAJ6445724.1"/>
    </source>
</evidence>
<sequence length="81" mass="8913">MNHEQPLLPEAPPGHAVPCTPKWQRSKLFHALKAGRRSIDICIIPDLDISPRIPASRWPGAEQLTRSSGAAVWEPRTAGVQ</sequence>
<protein>
    <submittedName>
        <fullName evidence="2">Uncharacterized protein</fullName>
    </submittedName>
</protein>
<proteinExistence type="predicted"/>
<keyword evidence="3" id="KW-1185">Reference proteome</keyword>
<evidence type="ECO:0000313" key="3">
    <source>
        <dbReference type="Proteomes" id="UP001163105"/>
    </source>
</evidence>
<gene>
    <name evidence="2" type="ORF">O9K51_00487</name>
</gene>
<organism evidence="2 3">
    <name type="scientific">Purpureocillium lavendulum</name>
    <dbReference type="NCBI Taxonomy" id="1247861"/>
    <lineage>
        <taxon>Eukaryota</taxon>
        <taxon>Fungi</taxon>
        <taxon>Dikarya</taxon>
        <taxon>Ascomycota</taxon>
        <taxon>Pezizomycotina</taxon>
        <taxon>Sordariomycetes</taxon>
        <taxon>Hypocreomycetidae</taxon>
        <taxon>Hypocreales</taxon>
        <taxon>Ophiocordycipitaceae</taxon>
        <taxon>Purpureocillium</taxon>
    </lineage>
</organism>
<comment type="caution">
    <text evidence="2">The sequence shown here is derived from an EMBL/GenBank/DDBJ whole genome shotgun (WGS) entry which is preliminary data.</text>
</comment>
<dbReference type="AlphaFoldDB" id="A0AB34G2U8"/>
<reference evidence="2" key="1">
    <citation type="submission" date="2023-01" db="EMBL/GenBank/DDBJ databases">
        <title>The growth and conidiation of Purpureocillium lavendulum are regulated by nitrogen source and histone H3K14 acetylation.</title>
        <authorList>
            <person name="Tang P."/>
            <person name="Han J."/>
            <person name="Zhang C."/>
            <person name="Tang P."/>
            <person name="Qi F."/>
            <person name="Zhang K."/>
            <person name="Liang L."/>
        </authorList>
    </citation>
    <scope>NUCLEOTIDE SEQUENCE</scope>
    <source>
        <strain evidence="2">YMF1.00683</strain>
    </source>
</reference>
<feature type="region of interest" description="Disordered" evidence="1">
    <location>
        <begin position="60"/>
        <end position="81"/>
    </location>
</feature>
<dbReference type="Proteomes" id="UP001163105">
    <property type="component" value="Unassembled WGS sequence"/>
</dbReference>
<accession>A0AB34G2U8</accession>
<evidence type="ECO:0000256" key="1">
    <source>
        <dbReference type="SAM" id="MobiDB-lite"/>
    </source>
</evidence>